<comment type="caution">
    <text evidence="2">The sequence shown here is derived from an EMBL/GenBank/DDBJ whole genome shotgun (WGS) entry which is preliminary data.</text>
</comment>
<feature type="region of interest" description="Disordered" evidence="1">
    <location>
        <begin position="1"/>
        <end position="86"/>
    </location>
</feature>
<proteinExistence type="predicted"/>
<protein>
    <submittedName>
        <fullName evidence="2">Uncharacterized protein</fullName>
    </submittedName>
</protein>
<gene>
    <name evidence="2" type="ORF">Cst04h_25330</name>
</gene>
<name>A0ABC9ZRB4_CORST</name>
<feature type="compositionally biased region" description="Polar residues" evidence="1">
    <location>
        <begin position="22"/>
        <end position="31"/>
    </location>
</feature>
<reference evidence="2 3" key="1">
    <citation type="submission" date="2019-06" db="EMBL/GenBank/DDBJ databases">
        <title>Draft genome sequence of Corynebacterium striatum NBRC 15291.</title>
        <authorList>
            <person name="Miura T."/>
            <person name="Furukawa M."/>
            <person name="Shimamura M."/>
            <person name="Ohyama Y."/>
            <person name="Yamazoe A."/>
            <person name="Kawasaki H."/>
        </authorList>
    </citation>
    <scope>NUCLEOTIDE SEQUENCE [LARGE SCALE GENOMIC DNA]</scope>
    <source>
        <strain evidence="2 3">NBRC 15291</strain>
    </source>
</reference>
<dbReference type="AlphaFoldDB" id="A0ABC9ZRB4"/>
<evidence type="ECO:0000256" key="1">
    <source>
        <dbReference type="SAM" id="MobiDB-lite"/>
    </source>
</evidence>
<feature type="compositionally biased region" description="Polar residues" evidence="1">
    <location>
        <begin position="77"/>
        <end position="86"/>
    </location>
</feature>
<dbReference type="EMBL" id="BJLD01000003">
    <property type="protein sequence ID" value="GEA44363.1"/>
    <property type="molecule type" value="Genomic_DNA"/>
</dbReference>
<accession>A0ABC9ZRB4</accession>
<sequence>MGSAAKRAQLPTKPTGSALDAASSSVTQIQRAKQDAAEPAPATNTTQGPAHRAEGRRQKLKHAQLPTKPTGSALDAASSSVTQIKA</sequence>
<evidence type="ECO:0000313" key="3">
    <source>
        <dbReference type="Proteomes" id="UP000315234"/>
    </source>
</evidence>
<dbReference type="Proteomes" id="UP000315234">
    <property type="component" value="Unassembled WGS sequence"/>
</dbReference>
<evidence type="ECO:0000313" key="2">
    <source>
        <dbReference type="EMBL" id="GEA44363.1"/>
    </source>
</evidence>
<organism evidence="2 3">
    <name type="scientific">Corynebacterium striatum</name>
    <dbReference type="NCBI Taxonomy" id="43770"/>
    <lineage>
        <taxon>Bacteria</taxon>
        <taxon>Bacillati</taxon>
        <taxon>Actinomycetota</taxon>
        <taxon>Actinomycetes</taxon>
        <taxon>Mycobacteriales</taxon>
        <taxon>Corynebacteriaceae</taxon>
        <taxon>Corynebacterium</taxon>
    </lineage>
</organism>